<feature type="transmembrane region" description="Helical" evidence="1">
    <location>
        <begin position="391"/>
        <end position="410"/>
    </location>
</feature>
<evidence type="ECO:0000313" key="3">
    <source>
        <dbReference type="Proteomes" id="UP000033907"/>
    </source>
</evidence>
<reference evidence="2 3" key="1">
    <citation type="journal article" date="2015" name="Nature">
        <title>rRNA introns, odd ribosomes, and small enigmatic genomes across a large radiation of phyla.</title>
        <authorList>
            <person name="Brown C.T."/>
            <person name="Hug L.A."/>
            <person name="Thomas B.C."/>
            <person name="Sharon I."/>
            <person name="Castelle C.J."/>
            <person name="Singh A."/>
            <person name="Wilkins M.J."/>
            <person name="Williams K.H."/>
            <person name="Banfield J.F."/>
        </authorList>
    </citation>
    <scope>NUCLEOTIDE SEQUENCE [LARGE SCALE GENOMIC DNA]</scope>
</reference>
<feature type="transmembrane region" description="Helical" evidence="1">
    <location>
        <begin position="92"/>
        <end position="117"/>
    </location>
</feature>
<feature type="transmembrane region" description="Helical" evidence="1">
    <location>
        <begin position="35"/>
        <end position="55"/>
    </location>
</feature>
<feature type="transmembrane region" description="Helical" evidence="1">
    <location>
        <begin position="416"/>
        <end position="440"/>
    </location>
</feature>
<evidence type="ECO:0000313" key="2">
    <source>
        <dbReference type="EMBL" id="KKT11024.1"/>
    </source>
</evidence>
<feature type="transmembrane region" description="Helical" evidence="1">
    <location>
        <begin position="363"/>
        <end position="384"/>
    </location>
</feature>
<dbReference type="Proteomes" id="UP000033907">
    <property type="component" value="Unassembled WGS sequence"/>
</dbReference>
<sequence>MKTNIFDGLAFLSLFLVVVLLPIFSLPFTNIPVETSKGLLLVAGLALSVIFWAIARFSDGKIIFPKSALLASGLGIVLVFLLSSLFSGSSQVSLFGTMFDIGSFWFIFAAFVLMFMSSVVFRTPRQGKTMLLGIILSSALLLVFQSIHLFLPAPLSLGILAGKTGSILGSWNALGLFAGFTGLMSLFMIEFFSISKAGKVLLQVLTLFSLLLISAVNFPLIWALLGVSGLIIFVYKISTTFGNDKEGEEKEEQERRQFPLASFLVAIVSLLFFISPNFIGSVIPSRLQISISDVSPSLPATLSITKGVLSESPVFGIGPNRFGEAWSMHKPVSINNTQFWDVSFESGSGLLPALTATSGGLGILAWVIFFVLLLWIGLGLVFLGAKDKINWEIMMFFVLSLYLFISSFFYSTGSVIFLLAFAFTGVFIGLSASLSFGREVTLSFLNDPRKSFFSILALVLLIIVSATASFKYVEKFSSVFYFGRAVSASTESVAEDSINKALSLHRNDLYLRAYSQINLAKLNSLIKKGEDLSEAEKTDLQKNLDGALGGAQLAITYNPKNYLNFQALGSVYQAAASLGVKEAFGQAIEAYQAASVLNPFNPGLKLAMARVSFTEGKVKEAKDYANAALSLKPDYVDALIVLSQIAKNEGDNKGALSYAQSALSFAPDDENLIKYVDSLNNSAFPSEGDGSR</sequence>
<comment type="caution">
    <text evidence="2">The sequence shown here is derived from an EMBL/GenBank/DDBJ whole genome shotgun (WGS) entry which is preliminary data.</text>
</comment>
<organism evidence="2 3">
    <name type="scientific">Candidatus Nomurabacteria bacterium GW2011_GWF2_43_24</name>
    <dbReference type="NCBI Taxonomy" id="1618778"/>
    <lineage>
        <taxon>Bacteria</taxon>
        <taxon>Candidatus Nomuraibacteriota</taxon>
    </lineage>
</organism>
<keyword evidence="1" id="KW-1133">Transmembrane helix</keyword>
<dbReference type="SMART" id="SM00028">
    <property type="entry name" value="TPR"/>
    <property type="match status" value="3"/>
</dbReference>
<evidence type="ECO:0000256" key="1">
    <source>
        <dbReference type="SAM" id="Phobius"/>
    </source>
</evidence>
<protein>
    <submittedName>
        <fullName evidence="2">Tfp pilus assembly protein PilF</fullName>
    </submittedName>
</protein>
<feature type="transmembrane region" description="Helical" evidence="1">
    <location>
        <begin position="220"/>
        <end position="237"/>
    </location>
</feature>
<keyword evidence="1" id="KW-0812">Transmembrane</keyword>
<name>A0A0G1HJI5_9BACT</name>
<proteinExistence type="predicted"/>
<dbReference type="SUPFAM" id="SSF48452">
    <property type="entry name" value="TPR-like"/>
    <property type="match status" value="1"/>
</dbReference>
<accession>A0A0G1HJI5</accession>
<dbReference type="AlphaFoldDB" id="A0A0G1HJI5"/>
<feature type="transmembrane region" description="Helical" evidence="1">
    <location>
        <begin position="258"/>
        <end position="279"/>
    </location>
</feature>
<keyword evidence="1" id="KW-0472">Membrane</keyword>
<dbReference type="EMBL" id="LCGH01000009">
    <property type="protein sequence ID" value="KKT11024.1"/>
    <property type="molecule type" value="Genomic_DNA"/>
</dbReference>
<feature type="transmembrane region" description="Helical" evidence="1">
    <location>
        <begin position="67"/>
        <end position="86"/>
    </location>
</feature>
<feature type="transmembrane region" description="Helical" evidence="1">
    <location>
        <begin position="171"/>
        <end position="189"/>
    </location>
</feature>
<dbReference type="Gene3D" id="1.25.40.10">
    <property type="entry name" value="Tetratricopeptide repeat domain"/>
    <property type="match status" value="1"/>
</dbReference>
<gene>
    <name evidence="2" type="ORF">UV91_C0009G0031</name>
</gene>
<feature type="transmembrane region" description="Helical" evidence="1">
    <location>
        <begin position="129"/>
        <end position="151"/>
    </location>
</feature>
<feature type="transmembrane region" description="Helical" evidence="1">
    <location>
        <begin position="452"/>
        <end position="473"/>
    </location>
</feature>
<dbReference type="InterPro" id="IPR019734">
    <property type="entry name" value="TPR_rpt"/>
</dbReference>
<dbReference type="InterPro" id="IPR011990">
    <property type="entry name" value="TPR-like_helical_dom_sf"/>
</dbReference>